<evidence type="ECO:0008006" key="3">
    <source>
        <dbReference type="Google" id="ProtNLM"/>
    </source>
</evidence>
<comment type="caution">
    <text evidence="1">The sequence shown here is derived from an EMBL/GenBank/DDBJ whole genome shotgun (WGS) entry which is preliminary data.</text>
</comment>
<dbReference type="Proteomes" id="UP000253507">
    <property type="component" value="Unassembled WGS sequence"/>
</dbReference>
<protein>
    <recommendedName>
        <fullName evidence="3">DUF892 family protein</fullName>
    </recommendedName>
</protein>
<proteinExistence type="predicted"/>
<evidence type="ECO:0000313" key="2">
    <source>
        <dbReference type="Proteomes" id="UP000253507"/>
    </source>
</evidence>
<organism evidence="1 2">
    <name type="scientific">Streptomyces reniochalinae</name>
    <dbReference type="NCBI Taxonomy" id="2250578"/>
    <lineage>
        <taxon>Bacteria</taxon>
        <taxon>Bacillati</taxon>
        <taxon>Actinomycetota</taxon>
        <taxon>Actinomycetes</taxon>
        <taxon>Kitasatosporales</taxon>
        <taxon>Streptomycetaceae</taxon>
        <taxon>Streptomyces</taxon>
    </lineage>
</organism>
<dbReference type="AlphaFoldDB" id="A0A367EHV7"/>
<dbReference type="EMBL" id="QOIM01000036">
    <property type="protein sequence ID" value="RCG17678.1"/>
    <property type="molecule type" value="Genomic_DNA"/>
</dbReference>
<name>A0A367EHV7_9ACTN</name>
<accession>A0A367EHV7</accession>
<sequence length="161" mass="17262">MPSPRTLLSIYLNDHLAGATAGTELLRRTAKTHRGRAAGSALEDLAREVAEDRETLIGIMARLGVPVRRSRVRAGWLAEKAGRLKLNGSLTSRSPLSDVLELEAMRFGVQAKMSCWRTLAGLTDSEPGLDGDALAALLDRADAQAKKLETLSGSAVSRVWG</sequence>
<reference evidence="1 2" key="1">
    <citation type="submission" date="2018-06" db="EMBL/GenBank/DDBJ databases">
        <title>Streptomyces reniochalinae sp. nov. and Streptomyces diacarnus sp. nov. from marine sponges.</title>
        <authorList>
            <person name="Li L."/>
        </authorList>
    </citation>
    <scope>NUCLEOTIDE SEQUENCE [LARGE SCALE GENOMIC DNA]</scope>
    <source>
        <strain evidence="1 2">LHW50302</strain>
    </source>
</reference>
<keyword evidence="2" id="KW-1185">Reference proteome</keyword>
<gene>
    <name evidence="1" type="ORF">DQ392_16415</name>
</gene>
<dbReference type="RefSeq" id="WP_114016588.1">
    <property type="nucleotide sequence ID" value="NZ_QOIM01000036.1"/>
</dbReference>
<dbReference type="OrthoDB" id="5504890at2"/>
<evidence type="ECO:0000313" key="1">
    <source>
        <dbReference type="EMBL" id="RCG17678.1"/>
    </source>
</evidence>